<reference evidence="2 3" key="1">
    <citation type="submission" date="2020-08" db="EMBL/GenBank/DDBJ databases">
        <title>Genomic Encyclopedia of Type Strains, Phase IV (KMG-IV): sequencing the most valuable type-strain genomes for metagenomic binning, comparative biology and taxonomic classification.</title>
        <authorList>
            <person name="Goeker M."/>
        </authorList>
    </citation>
    <scope>NUCLEOTIDE SEQUENCE [LARGE SCALE GENOMIC DNA]</scope>
    <source>
        <strain evidence="2 3">DSM 102238</strain>
    </source>
</reference>
<dbReference type="InterPro" id="IPR010982">
    <property type="entry name" value="Lambda_DNA-bd_dom_sf"/>
</dbReference>
<dbReference type="SMART" id="SM00530">
    <property type="entry name" value="HTH_XRE"/>
    <property type="match status" value="1"/>
</dbReference>
<dbReference type="InterPro" id="IPR001387">
    <property type="entry name" value="Cro/C1-type_HTH"/>
</dbReference>
<accession>A0A7W6H7S3</accession>
<evidence type="ECO:0000313" key="2">
    <source>
        <dbReference type="EMBL" id="MBB4000146.1"/>
    </source>
</evidence>
<comment type="caution">
    <text evidence="2">The sequence shown here is derived from an EMBL/GenBank/DDBJ whole genome shotgun (WGS) entry which is preliminary data.</text>
</comment>
<dbReference type="CDD" id="cd00093">
    <property type="entry name" value="HTH_XRE"/>
    <property type="match status" value="1"/>
</dbReference>
<dbReference type="AlphaFoldDB" id="A0A7W6H7S3"/>
<dbReference type="Proteomes" id="UP000542776">
    <property type="component" value="Unassembled WGS sequence"/>
</dbReference>
<dbReference type="EMBL" id="JACIEK010000015">
    <property type="protein sequence ID" value="MBB4000146.1"/>
    <property type="molecule type" value="Genomic_DNA"/>
</dbReference>
<keyword evidence="3" id="KW-1185">Reference proteome</keyword>
<name>A0A7W6H7S3_9HYPH</name>
<sequence>MALMMDGEEVYRARLAECLAAAEATTLPQVKERHLTAAASWQTLLDTVMERKANVAALQRSRMRHQAEDTALSETEYEIPDTAVDAIEDGTPVMKAFRQSTGRSQHDVAVEAGITEDRLAEIEQGSTAHADELARISNALGVPADLLVDE</sequence>
<dbReference type="GO" id="GO:0003677">
    <property type="term" value="F:DNA binding"/>
    <property type="evidence" value="ECO:0007669"/>
    <property type="project" value="InterPro"/>
</dbReference>
<proteinExistence type="predicted"/>
<evidence type="ECO:0000259" key="1">
    <source>
        <dbReference type="PROSITE" id="PS50943"/>
    </source>
</evidence>
<dbReference type="Gene3D" id="1.10.260.40">
    <property type="entry name" value="lambda repressor-like DNA-binding domains"/>
    <property type="match status" value="1"/>
</dbReference>
<feature type="domain" description="HTH cro/C1-type" evidence="1">
    <location>
        <begin position="94"/>
        <end position="147"/>
    </location>
</feature>
<dbReference type="Pfam" id="PF13560">
    <property type="entry name" value="HTH_31"/>
    <property type="match status" value="1"/>
</dbReference>
<dbReference type="SUPFAM" id="SSF47413">
    <property type="entry name" value="lambda repressor-like DNA-binding domains"/>
    <property type="match status" value="1"/>
</dbReference>
<evidence type="ECO:0000313" key="3">
    <source>
        <dbReference type="Proteomes" id="UP000542776"/>
    </source>
</evidence>
<organism evidence="2 3">
    <name type="scientific">Aureimonas pseudogalii</name>
    <dbReference type="NCBI Taxonomy" id="1744844"/>
    <lineage>
        <taxon>Bacteria</taxon>
        <taxon>Pseudomonadati</taxon>
        <taxon>Pseudomonadota</taxon>
        <taxon>Alphaproteobacteria</taxon>
        <taxon>Hyphomicrobiales</taxon>
        <taxon>Aurantimonadaceae</taxon>
        <taxon>Aureimonas</taxon>
    </lineage>
</organism>
<dbReference type="RefSeq" id="WP_183201740.1">
    <property type="nucleotide sequence ID" value="NZ_JACIEK010000015.1"/>
</dbReference>
<gene>
    <name evidence="2" type="ORF">GGR04_004022</name>
</gene>
<protein>
    <submittedName>
        <fullName evidence="2">Membrane-bound lytic murein transglycosylase B</fullName>
    </submittedName>
</protein>
<dbReference type="PROSITE" id="PS50943">
    <property type="entry name" value="HTH_CROC1"/>
    <property type="match status" value="1"/>
</dbReference>